<dbReference type="GO" id="GO:0005524">
    <property type="term" value="F:ATP binding"/>
    <property type="evidence" value="ECO:0007669"/>
    <property type="project" value="InterPro"/>
</dbReference>
<dbReference type="InterPro" id="IPR003724">
    <property type="entry name" value="CblAdoTrfase_CobA"/>
</dbReference>
<dbReference type="InterPro" id="IPR027417">
    <property type="entry name" value="P-loop_NTPase"/>
</dbReference>
<dbReference type="EC" id="2.5.1.17" evidence="1"/>
<evidence type="ECO:0000313" key="1">
    <source>
        <dbReference type="EMBL" id="HIS36720.1"/>
    </source>
</evidence>
<dbReference type="GO" id="GO:0009236">
    <property type="term" value="P:cobalamin biosynthetic process"/>
    <property type="evidence" value="ECO:0007669"/>
    <property type="project" value="InterPro"/>
</dbReference>
<dbReference type="PIRSF" id="PIRSF015617">
    <property type="entry name" value="Adensltrnsf_CobA"/>
    <property type="match status" value="1"/>
</dbReference>
<dbReference type="AlphaFoldDB" id="A0A9D1F055"/>
<reference evidence="1" key="2">
    <citation type="journal article" date="2021" name="PeerJ">
        <title>Extensive microbial diversity within the chicken gut microbiome revealed by metagenomics and culture.</title>
        <authorList>
            <person name="Gilroy R."/>
            <person name="Ravi A."/>
            <person name="Getino M."/>
            <person name="Pursley I."/>
            <person name="Horton D.L."/>
            <person name="Alikhan N.F."/>
            <person name="Baker D."/>
            <person name="Gharbi K."/>
            <person name="Hall N."/>
            <person name="Watson M."/>
            <person name="Adriaenssens E.M."/>
            <person name="Foster-Nyarko E."/>
            <person name="Jarju S."/>
            <person name="Secka A."/>
            <person name="Antonio M."/>
            <person name="Oren A."/>
            <person name="Chaudhuri R.R."/>
            <person name="La Ragione R."/>
            <person name="Hildebrand F."/>
            <person name="Pallen M.J."/>
        </authorList>
    </citation>
    <scope>NUCLEOTIDE SEQUENCE</scope>
    <source>
        <strain evidence="1">6276</strain>
    </source>
</reference>
<dbReference type="SUPFAM" id="SSF52540">
    <property type="entry name" value="P-loop containing nucleoside triphosphate hydrolases"/>
    <property type="match status" value="1"/>
</dbReference>
<dbReference type="EMBL" id="DVIU01000174">
    <property type="protein sequence ID" value="HIS36720.1"/>
    <property type="molecule type" value="Genomic_DNA"/>
</dbReference>
<comment type="caution">
    <text evidence="1">The sequence shown here is derived from an EMBL/GenBank/DDBJ whole genome shotgun (WGS) entry which is preliminary data.</text>
</comment>
<accession>A0A9D1F055</accession>
<reference evidence="1" key="1">
    <citation type="submission" date="2020-10" db="EMBL/GenBank/DDBJ databases">
        <authorList>
            <person name="Gilroy R."/>
        </authorList>
    </citation>
    <scope>NUCLEOTIDE SEQUENCE</scope>
    <source>
        <strain evidence="1">6276</strain>
    </source>
</reference>
<keyword evidence="1" id="KW-0808">Transferase</keyword>
<dbReference type="GO" id="GO:0008817">
    <property type="term" value="F:corrinoid adenosyltransferase activity"/>
    <property type="evidence" value="ECO:0007669"/>
    <property type="project" value="UniProtKB-EC"/>
</dbReference>
<dbReference type="PANTHER" id="PTHR46638:SF1">
    <property type="entry name" value="CORRINOID ADENOSYLTRANSFERASE"/>
    <property type="match status" value="1"/>
</dbReference>
<gene>
    <name evidence="1" type="primary">cobO</name>
    <name evidence="1" type="ORF">IAC10_08855</name>
</gene>
<dbReference type="Proteomes" id="UP000823928">
    <property type="component" value="Unassembled WGS sequence"/>
</dbReference>
<sequence length="192" mass="21726">MTDNCSNNLINPNWAKHGYIQVYTGNGKGKTTASLGLAMRALGRCWKVLIIMFMKGGDDYGELNSFRNLSPEIARNLTIVQAGPDRIIYQNNKTDKDVELIKEGWELAKKAINNDEYNLIILDEANIAIDMGFIDLQEMLDVLKNKPEEMEIVLTGRNARQEIIDIAHLVSKIEPVKHYWDTGIAARKGIEY</sequence>
<dbReference type="CDD" id="cd00561">
    <property type="entry name" value="CobA_ACA"/>
    <property type="match status" value="1"/>
</dbReference>
<evidence type="ECO:0000313" key="2">
    <source>
        <dbReference type="Proteomes" id="UP000823928"/>
    </source>
</evidence>
<dbReference type="PANTHER" id="PTHR46638">
    <property type="entry name" value="CORRINOID ADENOSYLTRANSFERASE"/>
    <property type="match status" value="1"/>
</dbReference>
<dbReference type="Pfam" id="PF02572">
    <property type="entry name" value="CobA_CobO_BtuR"/>
    <property type="match status" value="1"/>
</dbReference>
<name>A0A9D1F055_9BACT</name>
<dbReference type="Gene3D" id="3.40.50.300">
    <property type="entry name" value="P-loop containing nucleotide triphosphate hydrolases"/>
    <property type="match status" value="1"/>
</dbReference>
<protein>
    <submittedName>
        <fullName evidence="1">Cob(I)yrinic acid a,c-diamide adenosyltransferase</fullName>
        <ecNumber evidence="1">2.5.1.17</ecNumber>
    </submittedName>
</protein>
<dbReference type="NCBIfam" id="TIGR00708">
    <property type="entry name" value="cobA"/>
    <property type="match status" value="1"/>
</dbReference>
<organism evidence="1 2">
    <name type="scientific">Candidatus Scatousia excrementigallinarum</name>
    <dbReference type="NCBI Taxonomy" id="2840935"/>
    <lineage>
        <taxon>Bacteria</taxon>
        <taxon>Candidatus Scatousia</taxon>
    </lineage>
</organism>
<proteinExistence type="predicted"/>